<dbReference type="GeneID" id="110423258"/>
<evidence type="ECO:0000256" key="4">
    <source>
        <dbReference type="ARBA" id="ARBA00022989"/>
    </source>
</evidence>
<dbReference type="PANTHER" id="PTHR31218">
    <property type="entry name" value="WAT1-RELATED PROTEIN"/>
    <property type="match status" value="1"/>
</dbReference>
<evidence type="ECO:0000256" key="3">
    <source>
        <dbReference type="ARBA" id="ARBA00022692"/>
    </source>
</evidence>
<evidence type="ECO:0000256" key="7">
    <source>
        <dbReference type="SAM" id="MobiDB-lite"/>
    </source>
</evidence>
<keyword evidence="9" id="KW-1185">Reference proteome</keyword>
<comment type="similarity">
    <text evidence="2 6">Belongs to the drug/metabolite transporter (DMT) superfamily. Plant drug/metabolite exporter (P-DME) (TC 2.A.7.4) family.</text>
</comment>
<sequence length="390" mass="43423">MGVLREKMGEVVPFTLMVIMEGCTIGLTILAKTAITGGMSPFVFVVYTNVIGSLLLLPFSFIFHRERTEQSLLTFPLLVRIFFLGLTGIAVSQNLAFVGLSYSSPIVVCAMGLLTPSLSFLLSIIPRRTRPNWRSSSSQAEVTGTLISIMGAVVVELYKGPFIRKSSYFYAHQLKVIPKRLVFYSAPDNWILGAILLAAASLSVAIWNVIQLGTVKQYPQVMKVASFYSLAGTIQCLVFSLIMERDLNAWKLKLNLELLLIVVTGVFGSIIRSNVHLACSRMKGPFYVPMFKPFGIVFATFFGVTFTNSLHYGSFHFIPKVPASWSSNFLQISKSYSVIGTLITGMGYYAVMWGQIREEELRKERDVERTDDSSDQIKAPLLQKQEEAQV</sequence>
<feature type="transmembrane region" description="Helical" evidence="6">
    <location>
        <begin position="137"/>
        <end position="158"/>
    </location>
</feature>
<dbReference type="SUPFAM" id="SSF103481">
    <property type="entry name" value="Multidrug resistance efflux transporter EmrE"/>
    <property type="match status" value="1"/>
</dbReference>
<evidence type="ECO:0000313" key="9">
    <source>
        <dbReference type="Proteomes" id="UP000504621"/>
    </source>
</evidence>
<evidence type="ECO:0000256" key="6">
    <source>
        <dbReference type="RuleBase" id="RU363077"/>
    </source>
</evidence>
<protein>
    <recommendedName>
        <fullName evidence="6">WAT1-related protein</fullName>
    </recommendedName>
</protein>
<dbReference type="Pfam" id="PF00892">
    <property type="entry name" value="EamA"/>
    <property type="match status" value="1"/>
</dbReference>
<evidence type="ECO:0000313" key="10">
    <source>
        <dbReference type="RefSeq" id="XP_021293098.1"/>
    </source>
</evidence>
<comment type="subcellular location">
    <subcellularLocation>
        <location evidence="1 6">Membrane</location>
        <topology evidence="1 6">Multi-pass membrane protein</topology>
    </subcellularLocation>
</comment>
<dbReference type="InterPro" id="IPR030184">
    <property type="entry name" value="WAT1-related"/>
</dbReference>
<feature type="transmembrane region" description="Helical" evidence="6">
    <location>
        <begin position="222"/>
        <end position="242"/>
    </location>
</feature>
<feature type="transmembrane region" description="Helical" evidence="6">
    <location>
        <begin position="42"/>
        <end position="63"/>
    </location>
</feature>
<evidence type="ECO:0000256" key="1">
    <source>
        <dbReference type="ARBA" id="ARBA00004141"/>
    </source>
</evidence>
<evidence type="ECO:0000259" key="8">
    <source>
        <dbReference type="Pfam" id="PF00892"/>
    </source>
</evidence>
<feature type="compositionally biased region" description="Basic and acidic residues" evidence="7">
    <location>
        <begin position="363"/>
        <end position="372"/>
    </location>
</feature>
<feature type="transmembrane region" description="Helical" evidence="6">
    <location>
        <begin position="254"/>
        <end position="273"/>
    </location>
</feature>
<proteinExistence type="inferred from homology"/>
<feature type="transmembrane region" description="Helical" evidence="6">
    <location>
        <begin position="75"/>
        <end position="96"/>
    </location>
</feature>
<dbReference type="GO" id="GO:0022857">
    <property type="term" value="F:transmembrane transporter activity"/>
    <property type="evidence" value="ECO:0007669"/>
    <property type="project" value="InterPro"/>
</dbReference>
<organism evidence="9 10">
    <name type="scientific">Herrania umbratica</name>
    <dbReference type="NCBI Taxonomy" id="108875"/>
    <lineage>
        <taxon>Eukaryota</taxon>
        <taxon>Viridiplantae</taxon>
        <taxon>Streptophyta</taxon>
        <taxon>Embryophyta</taxon>
        <taxon>Tracheophyta</taxon>
        <taxon>Spermatophyta</taxon>
        <taxon>Magnoliopsida</taxon>
        <taxon>eudicotyledons</taxon>
        <taxon>Gunneridae</taxon>
        <taxon>Pentapetalae</taxon>
        <taxon>rosids</taxon>
        <taxon>malvids</taxon>
        <taxon>Malvales</taxon>
        <taxon>Malvaceae</taxon>
        <taxon>Byttnerioideae</taxon>
        <taxon>Herrania</taxon>
    </lineage>
</organism>
<evidence type="ECO:0000256" key="2">
    <source>
        <dbReference type="ARBA" id="ARBA00007635"/>
    </source>
</evidence>
<feature type="domain" description="EamA" evidence="8">
    <location>
        <begin position="27"/>
        <end position="154"/>
    </location>
</feature>
<feature type="transmembrane region" description="Helical" evidence="6">
    <location>
        <begin position="190"/>
        <end position="210"/>
    </location>
</feature>
<name>A0A6J1B1H2_9ROSI</name>
<keyword evidence="3 6" id="KW-0812">Transmembrane</keyword>
<accession>A0A6J1B1H2</accession>
<dbReference type="InterPro" id="IPR000620">
    <property type="entry name" value="EamA_dom"/>
</dbReference>
<feature type="transmembrane region" description="Helical" evidence="6">
    <location>
        <begin position="294"/>
        <end position="315"/>
    </location>
</feature>
<dbReference type="InterPro" id="IPR037185">
    <property type="entry name" value="EmrE-like"/>
</dbReference>
<gene>
    <name evidence="10" type="primary">LOC110423258</name>
</gene>
<feature type="transmembrane region" description="Helical" evidence="6">
    <location>
        <begin position="102"/>
        <end position="125"/>
    </location>
</feature>
<dbReference type="RefSeq" id="XP_021293098.1">
    <property type="nucleotide sequence ID" value="XM_021437423.1"/>
</dbReference>
<dbReference type="AlphaFoldDB" id="A0A6J1B1H2"/>
<dbReference type="Proteomes" id="UP000504621">
    <property type="component" value="Unplaced"/>
</dbReference>
<feature type="transmembrane region" description="Helical" evidence="6">
    <location>
        <begin position="335"/>
        <end position="356"/>
    </location>
</feature>
<feature type="region of interest" description="Disordered" evidence="7">
    <location>
        <begin position="363"/>
        <end position="390"/>
    </location>
</feature>
<reference evidence="10" key="1">
    <citation type="submission" date="2025-08" db="UniProtKB">
        <authorList>
            <consortium name="RefSeq"/>
        </authorList>
    </citation>
    <scope>IDENTIFICATION</scope>
    <source>
        <tissue evidence="10">Leaf</tissue>
    </source>
</reference>
<feature type="transmembrane region" description="Helical" evidence="6">
    <location>
        <begin position="12"/>
        <end position="30"/>
    </location>
</feature>
<dbReference type="GO" id="GO:0016020">
    <property type="term" value="C:membrane"/>
    <property type="evidence" value="ECO:0007669"/>
    <property type="project" value="UniProtKB-SubCell"/>
</dbReference>
<keyword evidence="4 6" id="KW-1133">Transmembrane helix</keyword>
<evidence type="ECO:0000256" key="5">
    <source>
        <dbReference type="ARBA" id="ARBA00023136"/>
    </source>
</evidence>
<dbReference type="OrthoDB" id="1733956at2759"/>
<keyword evidence="5 6" id="KW-0472">Membrane</keyword>